<feature type="chain" id="PRO_5029478656" evidence="1">
    <location>
        <begin position="31"/>
        <end position="232"/>
    </location>
</feature>
<dbReference type="EMBL" id="MT439040">
    <property type="protein sequence ID" value="QOL01287.1"/>
    <property type="molecule type" value="mRNA"/>
</dbReference>
<name>A0A7L9QEN6_9CHLO</name>
<dbReference type="AlphaFoldDB" id="A0A7L9QEN6"/>
<proteinExistence type="evidence at transcript level"/>
<keyword evidence="1" id="KW-0732">Signal</keyword>
<feature type="signal peptide" evidence="1">
    <location>
        <begin position="1"/>
        <end position="30"/>
    </location>
</feature>
<organism evidence="2">
    <name type="scientific">Trebouxia lynnae</name>
    <dbReference type="NCBI Taxonomy" id="1825957"/>
    <lineage>
        <taxon>Eukaryota</taxon>
        <taxon>Viridiplantae</taxon>
        <taxon>Chlorophyta</taxon>
        <taxon>core chlorophytes</taxon>
        <taxon>Trebouxiophyceae</taxon>
        <taxon>Trebouxiales</taxon>
        <taxon>Trebouxiaceae</taxon>
        <taxon>Trebouxia</taxon>
    </lineage>
</organism>
<evidence type="ECO:0000256" key="1">
    <source>
        <dbReference type="SAM" id="SignalP"/>
    </source>
</evidence>
<protein>
    <submittedName>
        <fullName evidence="2">Putative extracellular protein TR9_088</fullName>
    </submittedName>
</protein>
<sequence length="232" mass="24262">MWAKCVRQFQMQRACFLCLIFSAGLRIGSAQLFPVSAPYFYMATQSAQTCQEVCTYGGVTDMTNYFFTGFYDNQLTSLCALSINGNWVPGSQSPNSTECSVVMETSGANSDGMACACISTSNTVGLADPNGSSCSDACYKSPYGQGAPIPGSGSSTSKEYACISSSNLGISNSFGNVVVDAGSGNSSCLTASPSGGQALQSSNFSCACVFPTSFRRKLRLHRKDLAALSTTA</sequence>
<evidence type="ECO:0000313" key="2">
    <source>
        <dbReference type="EMBL" id="QOL01287.1"/>
    </source>
</evidence>
<reference evidence="2" key="1">
    <citation type="journal article" date="2020" name="Microb. Ecol.">
        <title>The Under-explored Extracellular Proteome of Aero-Terrestrial Microalgae Provides Clues on Different Mechanisms of Desiccation Tolerance in Non-Model Organisms.</title>
        <authorList>
            <person name="Gonzalez-Hourcade M."/>
            <person name="Del Campo E.M."/>
            <person name="Casano L.M."/>
        </authorList>
    </citation>
    <scope>NUCLEOTIDE SEQUENCE</scope>
    <source>
        <strain evidence="2">TR9</strain>
    </source>
</reference>
<accession>A0A7L9QEN6</accession>